<evidence type="ECO:0000259" key="1">
    <source>
        <dbReference type="Pfam" id="PF02492"/>
    </source>
</evidence>
<dbReference type="Proteomes" id="UP000323521">
    <property type="component" value="Chromosome"/>
</dbReference>
<protein>
    <recommendedName>
        <fullName evidence="1">CobW/HypB/UreG nucleotide-binding domain-containing protein</fullName>
    </recommendedName>
</protein>
<dbReference type="InterPro" id="IPR051316">
    <property type="entry name" value="Zinc-reg_GTPase_activator"/>
</dbReference>
<dbReference type="PANTHER" id="PTHR13748">
    <property type="entry name" value="COBW-RELATED"/>
    <property type="match status" value="1"/>
</dbReference>
<evidence type="ECO:0000313" key="3">
    <source>
        <dbReference type="Proteomes" id="UP000323521"/>
    </source>
</evidence>
<accession>A0A3G1L2M1</accession>
<organism evidence="2 3">
    <name type="scientific">Formimonas warabiya</name>
    <dbReference type="NCBI Taxonomy" id="1761012"/>
    <lineage>
        <taxon>Bacteria</taxon>
        <taxon>Bacillati</taxon>
        <taxon>Bacillota</taxon>
        <taxon>Clostridia</taxon>
        <taxon>Eubacteriales</taxon>
        <taxon>Peptococcaceae</taxon>
        <taxon>Candidatus Formimonas</taxon>
    </lineage>
</organism>
<dbReference type="Gene3D" id="3.40.50.300">
    <property type="entry name" value="P-loop containing nucleotide triphosphate hydrolases"/>
    <property type="match status" value="1"/>
</dbReference>
<dbReference type="GO" id="GO:0005737">
    <property type="term" value="C:cytoplasm"/>
    <property type="evidence" value="ECO:0007669"/>
    <property type="project" value="TreeGrafter"/>
</dbReference>
<dbReference type="AlphaFoldDB" id="A0A3G1L2M1"/>
<dbReference type="PANTHER" id="PTHR13748:SF62">
    <property type="entry name" value="COBW DOMAIN-CONTAINING PROTEIN"/>
    <property type="match status" value="1"/>
</dbReference>
<dbReference type="Pfam" id="PF02492">
    <property type="entry name" value="cobW"/>
    <property type="match status" value="1"/>
</dbReference>
<gene>
    <name evidence="2" type="ORF">DCMF_25775</name>
</gene>
<dbReference type="EMBL" id="CP017634">
    <property type="protein sequence ID" value="ATW28907.1"/>
    <property type="molecule type" value="Genomic_DNA"/>
</dbReference>
<proteinExistence type="predicted"/>
<name>A0A3G1L2M1_FORW1</name>
<dbReference type="KEGG" id="fwa:DCMF_25775"/>
<dbReference type="InterPro" id="IPR027417">
    <property type="entry name" value="P-loop_NTPase"/>
</dbReference>
<dbReference type="SUPFAM" id="SSF52540">
    <property type="entry name" value="P-loop containing nucleoside triphosphate hydrolases"/>
    <property type="match status" value="1"/>
</dbReference>
<dbReference type="InterPro" id="IPR003495">
    <property type="entry name" value="CobW/HypB/UreG_nucleotide-bd"/>
</dbReference>
<sequence length="192" mass="21187">MVSGFLGSGKTTLSLLLAKRLVERDKKVAVIVNEVGEVGIDSDLFVNFSETQIFELFSGCVCCQMGHDLIKALNTISEMENIDAVVLEPSGVALPSQIIETIRCWSENVTINNIVLVDGTRFMLLWEELEHIMGDAIFSADMIVVSKIDKCEAREVQGVLNKLKELCPNVPILPVNLLAESPPTFEEVFCIE</sequence>
<reference evidence="2 3" key="1">
    <citation type="submission" date="2016-10" db="EMBL/GenBank/DDBJ databases">
        <title>Complete Genome Sequence of Peptococcaceae strain DCMF.</title>
        <authorList>
            <person name="Edwards R.J."/>
            <person name="Holland S.I."/>
            <person name="Deshpande N.P."/>
            <person name="Wong Y.K."/>
            <person name="Ertan H."/>
            <person name="Manefield M."/>
            <person name="Russell T.L."/>
            <person name="Lee M.J."/>
        </authorList>
    </citation>
    <scope>NUCLEOTIDE SEQUENCE [LARGE SCALE GENOMIC DNA]</scope>
    <source>
        <strain evidence="2 3">DCMF</strain>
    </source>
</reference>
<keyword evidence="3" id="KW-1185">Reference proteome</keyword>
<evidence type="ECO:0000313" key="2">
    <source>
        <dbReference type="EMBL" id="ATW28907.1"/>
    </source>
</evidence>
<feature type="domain" description="CobW/HypB/UreG nucleotide-binding" evidence="1">
    <location>
        <begin position="2"/>
        <end position="173"/>
    </location>
</feature>